<proteinExistence type="predicted"/>
<accession>A0AAD7NEU9</accession>
<feature type="signal peptide" evidence="2">
    <location>
        <begin position="1"/>
        <end position="26"/>
    </location>
</feature>
<evidence type="ECO:0008006" key="5">
    <source>
        <dbReference type="Google" id="ProtNLM"/>
    </source>
</evidence>
<feature type="chain" id="PRO_5042021840" description="Secreted protein" evidence="2">
    <location>
        <begin position="27"/>
        <end position="100"/>
    </location>
</feature>
<evidence type="ECO:0000256" key="1">
    <source>
        <dbReference type="SAM" id="MobiDB-lite"/>
    </source>
</evidence>
<name>A0AAD7NEU9_9AGAR</name>
<evidence type="ECO:0000256" key="2">
    <source>
        <dbReference type="SAM" id="SignalP"/>
    </source>
</evidence>
<comment type="caution">
    <text evidence="3">The sequence shown here is derived from an EMBL/GenBank/DDBJ whole genome shotgun (WGS) entry which is preliminary data.</text>
</comment>
<gene>
    <name evidence="3" type="ORF">B0H16DRAFT_657214</name>
</gene>
<protein>
    <recommendedName>
        <fullName evidence="5">Secreted protein</fullName>
    </recommendedName>
</protein>
<dbReference type="AlphaFoldDB" id="A0AAD7NEU9"/>
<reference evidence="3" key="1">
    <citation type="submission" date="2023-03" db="EMBL/GenBank/DDBJ databases">
        <title>Massive genome expansion in bonnet fungi (Mycena s.s.) driven by repeated elements and novel gene families across ecological guilds.</title>
        <authorList>
            <consortium name="Lawrence Berkeley National Laboratory"/>
            <person name="Harder C.B."/>
            <person name="Miyauchi S."/>
            <person name="Viragh M."/>
            <person name="Kuo A."/>
            <person name="Thoen E."/>
            <person name="Andreopoulos B."/>
            <person name="Lu D."/>
            <person name="Skrede I."/>
            <person name="Drula E."/>
            <person name="Henrissat B."/>
            <person name="Morin E."/>
            <person name="Kohler A."/>
            <person name="Barry K."/>
            <person name="LaButti K."/>
            <person name="Morin E."/>
            <person name="Salamov A."/>
            <person name="Lipzen A."/>
            <person name="Mereny Z."/>
            <person name="Hegedus B."/>
            <person name="Baldrian P."/>
            <person name="Stursova M."/>
            <person name="Weitz H."/>
            <person name="Taylor A."/>
            <person name="Grigoriev I.V."/>
            <person name="Nagy L.G."/>
            <person name="Martin F."/>
            <person name="Kauserud H."/>
        </authorList>
    </citation>
    <scope>NUCLEOTIDE SEQUENCE</scope>
    <source>
        <strain evidence="3">CBHHK182m</strain>
    </source>
</reference>
<keyword evidence="2" id="KW-0732">Signal</keyword>
<organism evidence="3 4">
    <name type="scientific">Mycena metata</name>
    <dbReference type="NCBI Taxonomy" id="1033252"/>
    <lineage>
        <taxon>Eukaryota</taxon>
        <taxon>Fungi</taxon>
        <taxon>Dikarya</taxon>
        <taxon>Basidiomycota</taxon>
        <taxon>Agaricomycotina</taxon>
        <taxon>Agaricomycetes</taxon>
        <taxon>Agaricomycetidae</taxon>
        <taxon>Agaricales</taxon>
        <taxon>Marasmiineae</taxon>
        <taxon>Mycenaceae</taxon>
        <taxon>Mycena</taxon>
    </lineage>
</organism>
<keyword evidence="4" id="KW-1185">Reference proteome</keyword>
<dbReference type="EMBL" id="JARKIB010000043">
    <property type="protein sequence ID" value="KAJ7757949.1"/>
    <property type="molecule type" value="Genomic_DNA"/>
</dbReference>
<dbReference type="Proteomes" id="UP001215598">
    <property type="component" value="Unassembled WGS sequence"/>
</dbReference>
<evidence type="ECO:0000313" key="3">
    <source>
        <dbReference type="EMBL" id="KAJ7757949.1"/>
    </source>
</evidence>
<feature type="region of interest" description="Disordered" evidence="1">
    <location>
        <begin position="67"/>
        <end position="100"/>
    </location>
</feature>
<sequence>MRRRCAAQRKDKAHCLFFFLLCTVRADIYEPCACISFRVRRLLPPGVWSNLLQLYLRCQNSAISGQLRPSSRHSFLPRTTSRTRSLNTYPQPKLTISASR</sequence>
<evidence type="ECO:0000313" key="4">
    <source>
        <dbReference type="Proteomes" id="UP001215598"/>
    </source>
</evidence>